<feature type="coiled-coil region" evidence="1">
    <location>
        <begin position="81"/>
        <end position="150"/>
    </location>
</feature>
<protein>
    <submittedName>
        <fullName evidence="3">Uncharacterized protein</fullName>
    </submittedName>
</protein>
<organism evidence="3 4">
    <name type="scientific">Cercopithifilaria johnstoni</name>
    <dbReference type="NCBI Taxonomy" id="2874296"/>
    <lineage>
        <taxon>Eukaryota</taxon>
        <taxon>Metazoa</taxon>
        <taxon>Ecdysozoa</taxon>
        <taxon>Nematoda</taxon>
        <taxon>Chromadorea</taxon>
        <taxon>Rhabditida</taxon>
        <taxon>Spirurina</taxon>
        <taxon>Spiruromorpha</taxon>
        <taxon>Filarioidea</taxon>
        <taxon>Onchocercidae</taxon>
        <taxon>Cercopithifilaria</taxon>
    </lineage>
</organism>
<keyword evidence="1" id="KW-0175">Coiled coil</keyword>
<dbReference type="EMBL" id="CAKAEH010001249">
    <property type="protein sequence ID" value="CAG9533516.1"/>
    <property type="molecule type" value="Genomic_DNA"/>
</dbReference>
<comment type="caution">
    <text evidence="3">The sequence shown here is derived from an EMBL/GenBank/DDBJ whole genome shotgun (WGS) entry which is preliminary data.</text>
</comment>
<evidence type="ECO:0000256" key="1">
    <source>
        <dbReference type="SAM" id="Coils"/>
    </source>
</evidence>
<reference evidence="3" key="1">
    <citation type="submission" date="2021-09" db="EMBL/GenBank/DDBJ databases">
        <authorList>
            <consortium name="Pathogen Informatics"/>
        </authorList>
    </citation>
    <scope>NUCLEOTIDE SEQUENCE</scope>
</reference>
<dbReference type="Proteomes" id="UP000746747">
    <property type="component" value="Unassembled WGS sequence"/>
</dbReference>
<name>A0A8J2M4K4_9BILA</name>
<dbReference type="AlphaFoldDB" id="A0A8J2M4K4"/>
<feature type="region of interest" description="Disordered" evidence="2">
    <location>
        <begin position="1"/>
        <end position="38"/>
    </location>
</feature>
<accession>A0A8J2M4K4</accession>
<proteinExistence type="predicted"/>
<evidence type="ECO:0000313" key="3">
    <source>
        <dbReference type="EMBL" id="CAG9533516.1"/>
    </source>
</evidence>
<evidence type="ECO:0000256" key="2">
    <source>
        <dbReference type="SAM" id="MobiDB-lite"/>
    </source>
</evidence>
<feature type="coiled-coil region" evidence="1">
    <location>
        <begin position="197"/>
        <end position="266"/>
    </location>
</feature>
<gene>
    <name evidence="3" type="ORF">CJOHNSTONI_LOCUS3733</name>
</gene>
<keyword evidence="4" id="KW-1185">Reference proteome</keyword>
<feature type="compositionally biased region" description="Basic and acidic residues" evidence="2">
    <location>
        <begin position="23"/>
        <end position="37"/>
    </location>
</feature>
<dbReference type="OrthoDB" id="5863694at2759"/>
<sequence>MSSFWNPNPDLDRTISRSPTPEIPRRGGDSDNSRQDDVWNDMQMQYARMERIRQRMMEYRAILQCLRSLRSAENMKYRTKHRMMKERCERYRQKVAEEKRLNATFQESFLMLERQLSNSTRQLFHLQAESERERRNMRLLEENFEQTKEILTQFRGRIAKKNHIWNLTVKNALRAKRIAEGKLREALIKYEMEVKHSTELEEGMKELKATVKQLKLELEQKERLCNDSKIRLAIHSETASLACRQIQEANKKTAELTDENAKLHLQFANVHLKLIDSQEAHSEMAIEMSRIKFENEKHYEELQKLKRIIEVEMASLIKTAEENRILLIQKGCMVNSLTYENLEIRKRTEVLEELRKYLEEEICNTTAVLRAQHQELLVYDTSQKIRNRKAGSSNRKRDLATNSTVLLERKVEQFQQLIHHSICRVIGFRNQVTCMLENIDNFLRMIYQENSAVLREELQTNYVSVSVRNQISNQNPYNQNIFGGGMQQNFAFQSTSSYGRNNIEAGLSGISNQYHHPQQNIQLDNNDVDEVKTTFTFGNAHIGSQEVILQICE</sequence>
<evidence type="ECO:0000313" key="4">
    <source>
        <dbReference type="Proteomes" id="UP000746747"/>
    </source>
</evidence>